<dbReference type="InParanoid" id="E9HL23"/>
<evidence type="ECO:0000313" key="3">
    <source>
        <dbReference type="Proteomes" id="UP000000305"/>
    </source>
</evidence>
<dbReference type="AlphaFoldDB" id="E9HL23"/>
<name>E9HL23_DAPPU</name>
<dbReference type="PhylomeDB" id="E9HL23"/>
<gene>
    <name evidence="2" type="ORF">DAPPUDRAFT_261463</name>
</gene>
<evidence type="ECO:0000256" key="1">
    <source>
        <dbReference type="SAM" id="SignalP"/>
    </source>
</evidence>
<dbReference type="Proteomes" id="UP000000305">
    <property type="component" value="Unassembled WGS sequence"/>
</dbReference>
<reference evidence="2 3" key="1">
    <citation type="journal article" date="2011" name="Science">
        <title>The ecoresponsive genome of Daphnia pulex.</title>
        <authorList>
            <person name="Colbourne J.K."/>
            <person name="Pfrender M.E."/>
            <person name="Gilbert D."/>
            <person name="Thomas W.K."/>
            <person name="Tucker A."/>
            <person name="Oakley T.H."/>
            <person name="Tokishita S."/>
            <person name="Aerts A."/>
            <person name="Arnold G.J."/>
            <person name="Basu M.K."/>
            <person name="Bauer D.J."/>
            <person name="Caceres C.E."/>
            <person name="Carmel L."/>
            <person name="Casola C."/>
            <person name="Choi J.H."/>
            <person name="Detter J.C."/>
            <person name="Dong Q."/>
            <person name="Dusheyko S."/>
            <person name="Eads B.D."/>
            <person name="Frohlich T."/>
            <person name="Geiler-Samerotte K.A."/>
            <person name="Gerlach D."/>
            <person name="Hatcher P."/>
            <person name="Jogdeo S."/>
            <person name="Krijgsveld J."/>
            <person name="Kriventseva E.V."/>
            <person name="Kultz D."/>
            <person name="Laforsch C."/>
            <person name="Lindquist E."/>
            <person name="Lopez J."/>
            <person name="Manak J.R."/>
            <person name="Muller J."/>
            <person name="Pangilinan J."/>
            <person name="Patwardhan R.P."/>
            <person name="Pitluck S."/>
            <person name="Pritham E.J."/>
            <person name="Rechtsteiner A."/>
            <person name="Rho M."/>
            <person name="Rogozin I.B."/>
            <person name="Sakarya O."/>
            <person name="Salamov A."/>
            <person name="Schaack S."/>
            <person name="Shapiro H."/>
            <person name="Shiga Y."/>
            <person name="Skalitzky C."/>
            <person name="Smith Z."/>
            <person name="Souvorov A."/>
            <person name="Sung W."/>
            <person name="Tang Z."/>
            <person name="Tsuchiya D."/>
            <person name="Tu H."/>
            <person name="Vos H."/>
            <person name="Wang M."/>
            <person name="Wolf Y.I."/>
            <person name="Yamagata H."/>
            <person name="Yamada T."/>
            <person name="Ye Y."/>
            <person name="Shaw J.R."/>
            <person name="Andrews J."/>
            <person name="Crease T.J."/>
            <person name="Tang H."/>
            <person name="Lucas S.M."/>
            <person name="Robertson H.M."/>
            <person name="Bork P."/>
            <person name="Koonin E.V."/>
            <person name="Zdobnov E.M."/>
            <person name="Grigoriev I.V."/>
            <person name="Lynch M."/>
            <person name="Boore J.L."/>
        </authorList>
    </citation>
    <scope>NUCLEOTIDE SEQUENCE [LARGE SCALE GENOMIC DNA]</scope>
</reference>
<feature type="signal peptide" evidence="1">
    <location>
        <begin position="1"/>
        <end position="22"/>
    </location>
</feature>
<organism evidence="2 3">
    <name type="scientific">Daphnia pulex</name>
    <name type="common">Water flea</name>
    <dbReference type="NCBI Taxonomy" id="6669"/>
    <lineage>
        <taxon>Eukaryota</taxon>
        <taxon>Metazoa</taxon>
        <taxon>Ecdysozoa</taxon>
        <taxon>Arthropoda</taxon>
        <taxon>Crustacea</taxon>
        <taxon>Branchiopoda</taxon>
        <taxon>Diplostraca</taxon>
        <taxon>Cladocera</taxon>
        <taxon>Anomopoda</taxon>
        <taxon>Daphniidae</taxon>
        <taxon>Daphnia</taxon>
    </lineage>
</organism>
<protein>
    <submittedName>
        <fullName evidence="2">Uncharacterized protein</fullName>
    </submittedName>
</protein>
<proteinExistence type="predicted"/>
<dbReference type="KEGG" id="dpx:DAPPUDRAFT_261463"/>
<keyword evidence="3" id="KW-1185">Reference proteome</keyword>
<dbReference type="EMBL" id="GL732675">
    <property type="protein sequence ID" value="EFX67528.1"/>
    <property type="molecule type" value="Genomic_DNA"/>
</dbReference>
<accession>E9HL23</accession>
<keyword evidence="1" id="KW-0732">Signal</keyword>
<sequence>MATLIVKVTITAWGLLLPATLATWGVDTGYPNTGYLTLATHKAETSYPDSGYRTLATSNLLPLENGS</sequence>
<evidence type="ECO:0000313" key="2">
    <source>
        <dbReference type="EMBL" id="EFX67528.1"/>
    </source>
</evidence>
<feature type="chain" id="PRO_5003242005" evidence="1">
    <location>
        <begin position="23"/>
        <end position="67"/>
    </location>
</feature>
<dbReference type="HOGENOM" id="CLU_2887981_0_0_1"/>